<evidence type="ECO:0000313" key="1">
    <source>
        <dbReference type="EnsemblMetazoa" id="CJA37939.1"/>
    </source>
</evidence>
<dbReference type="AlphaFoldDB" id="A0A8R1IP53"/>
<name>A0A8R1IP53_CAEJA</name>
<protein>
    <submittedName>
        <fullName evidence="1">Uncharacterized protein</fullName>
    </submittedName>
</protein>
<accession>A0A8R1IP53</accession>
<reference evidence="1" key="2">
    <citation type="submission" date="2022-06" db="UniProtKB">
        <authorList>
            <consortium name="EnsemblMetazoa"/>
        </authorList>
    </citation>
    <scope>IDENTIFICATION</scope>
    <source>
        <strain evidence="1">DF5081</strain>
    </source>
</reference>
<organism evidence="1 2">
    <name type="scientific">Caenorhabditis japonica</name>
    <dbReference type="NCBI Taxonomy" id="281687"/>
    <lineage>
        <taxon>Eukaryota</taxon>
        <taxon>Metazoa</taxon>
        <taxon>Ecdysozoa</taxon>
        <taxon>Nematoda</taxon>
        <taxon>Chromadorea</taxon>
        <taxon>Rhabditida</taxon>
        <taxon>Rhabditina</taxon>
        <taxon>Rhabditomorpha</taxon>
        <taxon>Rhabditoidea</taxon>
        <taxon>Rhabditidae</taxon>
        <taxon>Peloderinae</taxon>
        <taxon>Caenorhabditis</taxon>
    </lineage>
</organism>
<evidence type="ECO:0000313" key="2">
    <source>
        <dbReference type="Proteomes" id="UP000005237"/>
    </source>
</evidence>
<sequence length="120" mass="13471">MKSKEEKEEAEGEVASLPISKVLVVLDRRRTASRAHLFFPPGAFANDATNENQSLSTHVIAYLPLSLSLSISTYTLSSFNDDDLDLNEYAMEIKKKDEELACATPRHATKPIEEERCKKE</sequence>
<dbReference type="Proteomes" id="UP000005237">
    <property type="component" value="Unassembled WGS sequence"/>
</dbReference>
<dbReference type="EnsemblMetazoa" id="CJA37939.1">
    <property type="protein sequence ID" value="CJA37939.1"/>
    <property type="gene ID" value="WBGene00213786"/>
</dbReference>
<keyword evidence="2" id="KW-1185">Reference proteome</keyword>
<proteinExistence type="predicted"/>
<reference evidence="2" key="1">
    <citation type="submission" date="2010-08" db="EMBL/GenBank/DDBJ databases">
        <authorList>
            <consortium name="Caenorhabditis japonica Sequencing Consortium"/>
            <person name="Wilson R.K."/>
        </authorList>
    </citation>
    <scope>NUCLEOTIDE SEQUENCE [LARGE SCALE GENOMIC DNA]</scope>
    <source>
        <strain evidence="2">DF5081</strain>
    </source>
</reference>